<evidence type="ECO:0000256" key="2">
    <source>
        <dbReference type="ARBA" id="ARBA00023015"/>
    </source>
</evidence>
<evidence type="ECO:0000256" key="1">
    <source>
        <dbReference type="ARBA" id="ARBA00004123"/>
    </source>
</evidence>
<evidence type="ECO:0000313" key="9">
    <source>
        <dbReference type="RefSeq" id="XP_039144273.1"/>
    </source>
</evidence>
<accession>A0AB40D218</accession>
<feature type="domain" description="Myb-like" evidence="6">
    <location>
        <begin position="62"/>
        <end position="112"/>
    </location>
</feature>
<dbReference type="Proteomes" id="UP001515500">
    <property type="component" value="Chromosome 18"/>
</dbReference>
<protein>
    <submittedName>
        <fullName evidence="9">Transcription factor MYB1-like</fullName>
    </submittedName>
</protein>
<dbReference type="PROSITE" id="PS50090">
    <property type="entry name" value="MYB_LIKE"/>
    <property type="match status" value="2"/>
</dbReference>
<dbReference type="PROSITE" id="PS51294">
    <property type="entry name" value="HTH_MYB"/>
    <property type="match status" value="2"/>
</dbReference>
<dbReference type="FunFam" id="1.10.10.60:FF:000121">
    <property type="entry name" value="Myb transcription factor"/>
    <property type="match status" value="1"/>
</dbReference>
<proteinExistence type="predicted"/>
<organism evidence="8 9">
    <name type="scientific">Dioscorea cayennensis subsp. rotundata</name>
    <name type="common">White Guinea yam</name>
    <name type="synonym">Dioscorea rotundata</name>
    <dbReference type="NCBI Taxonomy" id="55577"/>
    <lineage>
        <taxon>Eukaryota</taxon>
        <taxon>Viridiplantae</taxon>
        <taxon>Streptophyta</taxon>
        <taxon>Embryophyta</taxon>
        <taxon>Tracheophyta</taxon>
        <taxon>Spermatophyta</taxon>
        <taxon>Magnoliopsida</taxon>
        <taxon>Liliopsida</taxon>
        <taxon>Dioscoreales</taxon>
        <taxon>Dioscoreaceae</taxon>
        <taxon>Dioscorea</taxon>
    </lineage>
</organism>
<dbReference type="GO" id="GO:0003677">
    <property type="term" value="F:DNA binding"/>
    <property type="evidence" value="ECO:0007669"/>
    <property type="project" value="UniProtKB-KW"/>
</dbReference>
<dbReference type="SMART" id="SM00717">
    <property type="entry name" value="SANT"/>
    <property type="match status" value="2"/>
</dbReference>
<dbReference type="InterPro" id="IPR017930">
    <property type="entry name" value="Myb_dom"/>
</dbReference>
<gene>
    <name evidence="9" type="primary">LOC120281648</name>
</gene>
<sequence length="278" mass="31996">MGRKPCCSRDGLRRGAWTQEEDKILSAYIKAHGEGRWRSLPSRAGLKRCGKSCRLRWLNYLRPDIKRGNISQEEDDLIIRLHKLLGNKWSLIAGRLPGRTDNEIKNYWNTHLSKTLIKHGNGHDEHQNKIETKKEKTLAIVDTNNVVRTKARRCTSNVFITTTPQQQQPHFDDHNEEHMNTGVLLHGNEAANGDENTGHEIESWWDALMDFNMNDDWTWMNEASSPPIHNINVAEAEGDDDDDHHQVMIESEADETRKPDLDLDLNALAAFLDWETYA</sequence>
<dbReference type="AlphaFoldDB" id="A0AB40D218"/>
<dbReference type="CDD" id="cd00167">
    <property type="entry name" value="SANT"/>
    <property type="match status" value="2"/>
</dbReference>
<evidence type="ECO:0000256" key="5">
    <source>
        <dbReference type="ARBA" id="ARBA00023242"/>
    </source>
</evidence>
<keyword evidence="2" id="KW-0805">Transcription regulation</keyword>
<evidence type="ECO:0000313" key="8">
    <source>
        <dbReference type="Proteomes" id="UP001515500"/>
    </source>
</evidence>
<dbReference type="PANTHER" id="PTHR47999:SF96">
    <property type="entry name" value="TRANSCRIPTION REPRESSOR MYB6-LIKE"/>
    <property type="match status" value="1"/>
</dbReference>
<dbReference type="InterPro" id="IPR001005">
    <property type="entry name" value="SANT/Myb"/>
</dbReference>
<dbReference type="RefSeq" id="XP_039144273.1">
    <property type="nucleotide sequence ID" value="XM_039288339.1"/>
</dbReference>
<evidence type="ECO:0000256" key="4">
    <source>
        <dbReference type="ARBA" id="ARBA00023163"/>
    </source>
</evidence>
<keyword evidence="8" id="KW-1185">Reference proteome</keyword>
<dbReference type="InterPro" id="IPR009057">
    <property type="entry name" value="Homeodomain-like_sf"/>
</dbReference>
<comment type="subcellular location">
    <subcellularLocation>
        <location evidence="1">Nucleus</location>
    </subcellularLocation>
</comment>
<keyword evidence="4" id="KW-0804">Transcription</keyword>
<dbReference type="InterPro" id="IPR015495">
    <property type="entry name" value="Myb_TF_plants"/>
</dbReference>
<evidence type="ECO:0000259" key="6">
    <source>
        <dbReference type="PROSITE" id="PS50090"/>
    </source>
</evidence>
<dbReference type="GO" id="GO:0005634">
    <property type="term" value="C:nucleus"/>
    <property type="evidence" value="ECO:0007669"/>
    <property type="project" value="UniProtKB-SubCell"/>
</dbReference>
<keyword evidence="5" id="KW-0539">Nucleus</keyword>
<dbReference type="SUPFAM" id="SSF46689">
    <property type="entry name" value="Homeodomain-like"/>
    <property type="match status" value="1"/>
</dbReference>
<keyword evidence="3" id="KW-0238">DNA-binding</keyword>
<dbReference type="PANTHER" id="PTHR47999">
    <property type="entry name" value="TRANSCRIPTION FACTOR MYB8-RELATED-RELATED"/>
    <property type="match status" value="1"/>
</dbReference>
<name>A0AB40D218_DIOCR</name>
<dbReference type="Gene3D" id="1.10.10.60">
    <property type="entry name" value="Homeodomain-like"/>
    <property type="match status" value="2"/>
</dbReference>
<evidence type="ECO:0000256" key="3">
    <source>
        <dbReference type="ARBA" id="ARBA00023125"/>
    </source>
</evidence>
<reference evidence="9" key="1">
    <citation type="submission" date="2025-08" db="UniProtKB">
        <authorList>
            <consortium name="RefSeq"/>
        </authorList>
    </citation>
    <scope>IDENTIFICATION</scope>
</reference>
<feature type="domain" description="Myb-like" evidence="6">
    <location>
        <begin position="9"/>
        <end position="61"/>
    </location>
</feature>
<dbReference type="Pfam" id="PF00249">
    <property type="entry name" value="Myb_DNA-binding"/>
    <property type="match status" value="2"/>
</dbReference>
<feature type="domain" description="HTH myb-type" evidence="7">
    <location>
        <begin position="62"/>
        <end position="116"/>
    </location>
</feature>
<feature type="domain" description="HTH myb-type" evidence="7">
    <location>
        <begin position="9"/>
        <end position="61"/>
    </location>
</feature>
<dbReference type="GeneID" id="120281648"/>
<evidence type="ECO:0000259" key="7">
    <source>
        <dbReference type="PROSITE" id="PS51294"/>
    </source>
</evidence>